<dbReference type="InterPro" id="IPR023393">
    <property type="entry name" value="START-like_dom_sf"/>
</dbReference>
<protein>
    <submittedName>
        <fullName evidence="1">SRPBCC domain-containing protein</fullName>
    </submittedName>
</protein>
<evidence type="ECO:0000313" key="1">
    <source>
        <dbReference type="EMBL" id="MDA0141317.1"/>
    </source>
</evidence>
<dbReference type="RefSeq" id="WP_202956344.1">
    <property type="nucleotide sequence ID" value="NZ_JAPCID010000054.1"/>
</dbReference>
<evidence type="ECO:0000313" key="2">
    <source>
        <dbReference type="Proteomes" id="UP001147700"/>
    </source>
</evidence>
<comment type="caution">
    <text evidence="1">The sequence shown here is derived from an EMBL/GenBank/DDBJ whole genome shotgun (WGS) entry which is preliminary data.</text>
</comment>
<name>A0ABT4RS47_9ACTN</name>
<dbReference type="Proteomes" id="UP001147700">
    <property type="component" value="Unassembled WGS sequence"/>
</dbReference>
<proteinExistence type="predicted"/>
<dbReference type="Gene3D" id="3.30.530.20">
    <property type="match status" value="1"/>
</dbReference>
<organism evidence="1 2">
    <name type="scientific">Solirubrobacter deserti</name>
    <dbReference type="NCBI Taxonomy" id="2282478"/>
    <lineage>
        <taxon>Bacteria</taxon>
        <taxon>Bacillati</taxon>
        <taxon>Actinomycetota</taxon>
        <taxon>Thermoleophilia</taxon>
        <taxon>Solirubrobacterales</taxon>
        <taxon>Solirubrobacteraceae</taxon>
        <taxon>Solirubrobacter</taxon>
    </lineage>
</organism>
<dbReference type="EMBL" id="JAPCID010000054">
    <property type="protein sequence ID" value="MDA0141317.1"/>
    <property type="molecule type" value="Genomic_DNA"/>
</dbReference>
<dbReference type="CDD" id="cd07814">
    <property type="entry name" value="SRPBCC_CalC_Aha1-like"/>
    <property type="match status" value="1"/>
</dbReference>
<gene>
    <name evidence="1" type="ORF">OJ962_27725</name>
</gene>
<dbReference type="SUPFAM" id="SSF55961">
    <property type="entry name" value="Bet v1-like"/>
    <property type="match status" value="1"/>
</dbReference>
<accession>A0ABT4RS47</accession>
<sequence length="199" mass="22540">MSMDKPFRVEVTVDAPRDAVWRALTEPEQVRHWFGWEYDGLEAEIKLIFEDHATLRPPDRIEMPEDGLIELVEAGEDRTLIRVTKPGDLDALEWKDVYGDIEEGWITFLNQLRHRLAFAPDGARRTITRSGKARMVELPGTEWHASRYQRGFADGAELAVLGVKPSGDGMLIVTLYDPSEEQYAAAETRADALWAQAST</sequence>
<keyword evidence="2" id="KW-1185">Reference proteome</keyword>
<reference evidence="1" key="1">
    <citation type="submission" date="2022-10" db="EMBL/GenBank/DDBJ databases">
        <title>The WGS of Solirubrobacter sp. CPCC 204708.</title>
        <authorList>
            <person name="Jiang Z."/>
        </authorList>
    </citation>
    <scope>NUCLEOTIDE SEQUENCE</scope>
    <source>
        <strain evidence="1">CPCC 204708</strain>
    </source>
</reference>